<proteinExistence type="predicted"/>
<keyword evidence="12" id="KW-0732">Signal</keyword>
<evidence type="ECO:0000256" key="11">
    <source>
        <dbReference type="ARBA" id="ARBA00043078"/>
    </source>
</evidence>
<evidence type="ECO:0000313" key="13">
    <source>
        <dbReference type="EMBL" id="MER2493891.1"/>
    </source>
</evidence>
<evidence type="ECO:0000256" key="9">
    <source>
        <dbReference type="ARBA" id="ARBA00037649"/>
    </source>
</evidence>
<evidence type="ECO:0000256" key="8">
    <source>
        <dbReference type="ARBA" id="ARBA00023326"/>
    </source>
</evidence>
<keyword evidence="6" id="KW-0119">Carbohydrate metabolism</keyword>
<dbReference type="PANTHER" id="PTHR16631:SF17">
    <property type="entry name" value="GLUCAN ENDO-1,3-BETA-GLUCOSIDASE BTGC"/>
    <property type="match status" value="1"/>
</dbReference>
<sequence>MKRAIVRLCASFLLTSLCHYSFAQQLFSTTSPQQLLSNPQALAYTYNGHRTQNRNQLPEIEEIKEDMQILSAMGVKLLSTQTMGGGHSERVVEAISQLKKQNPGFEMYVMLGTWIQCQNAWSQNNVNHELGDEDNNRAEIQKAVDLANQYPDIVQMISVGLEAMVKWQAAYYVQPKVILKWVKYLQKLKNENSLPDHIWVTSSDLYESWGGGPDVYHTADLLKLAAAVDFISVHTTAFSHSYYEGDFWLVPEAQEKFAVQRQVDAAMQRALDYTLAQYHNTVQYIKKAGIDKPVHIGRVDWASQSDDLFGQAGSKAADEYKAGVFHQAIERWSLNNQITAFYYQPFDTHWHHPNPANEENNFGLINTQGQVKFALWALYEQGVFEGLTRAGKSLTKTHQGQKKLILNELQAPDFVSQTPLTQSKQYNQKIQTGDAVKKQFYVLTHQTMTQNTESVSYPSRILKFQPWHNTSEIGILPNGVIKVKTGSRNWWGGTVKLDSPKGENLSDFKSGYLHFEIKGDTSSTFNIGFRSGDPLDGTLVNNFIQMGPKGKYPLTQSWIKMSIPLSQMDKGANFKNVTEPLYFLGVSDFDGKYIYIKNLYYAK</sequence>
<dbReference type="PANTHER" id="PTHR16631">
    <property type="entry name" value="GLUCAN 1,3-BETA-GLUCOSIDASE"/>
    <property type="match status" value="1"/>
</dbReference>
<dbReference type="EMBL" id="JBELOE010000270">
    <property type="protein sequence ID" value="MER2493891.1"/>
    <property type="molecule type" value="Genomic_DNA"/>
</dbReference>
<dbReference type="SUPFAM" id="SSF51445">
    <property type="entry name" value="(Trans)glycosidases"/>
    <property type="match status" value="1"/>
</dbReference>
<evidence type="ECO:0000256" key="12">
    <source>
        <dbReference type="SAM" id="SignalP"/>
    </source>
</evidence>
<dbReference type="Gene3D" id="2.60.120.430">
    <property type="entry name" value="Galactose-binding lectin"/>
    <property type="match status" value="1"/>
</dbReference>
<reference evidence="13 14" key="1">
    <citation type="submission" date="2024-06" db="EMBL/GenBank/DDBJ databases">
        <authorList>
            <person name="Chen R.Y."/>
        </authorList>
    </citation>
    <scope>NUCLEOTIDE SEQUENCE [LARGE SCALE GENOMIC DNA]</scope>
    <source>
        <strain evidence="13 14">D2</strain>
    </source>
</reference>
<dbReference type="InterPro" id="IPR050732">
    <property type="entry name" value="Beta-glucan_modifiers"/>
</dbReference>
<feature type="signal peptide" evidence="12">
    <location>
        <begin position="1"/>
        <end position="23"/>
    </location>
</feature>
<keyword evidence="4" id="KW-0472">Membrane</keyword>
<dbReference type="SUPFAM" id="SSF49785">
    <property type="entry name" value="Galactose-binding domain-like"/>
    <property type="match status" value="1"/>
</dbReference>
<comment type="function">
    <text evidence="9">Glucanases play a role in cell expansion during growth, in cell-cell fusion during mating, and in spore release during sporulation. This enzyme may be involved in beta-glucan degradation. Active on laminarin and lichenan.</text>
</comment>
<dbReference type="InterPro" id="IPR008979">
    <property type="entry name" value="Galactose-bd-like_sf"/>
</dbReference>
<evidence type="ECO:0000256" key="7">
    <source>
        <dbReference type="ARBA" id="ARBA00023316"/>
    </source>
</evidence>
<evidence type="ECO:0000256" key="6">
    <source>
        <dbReference type="ARBA" id="ARBA00023277"/>
    </source>
</evidence>
<evidence type="ECO:0000256" key="10">
    <source>
        <dbReference type="ARBA" id="ARBA00042373"/>
    </source>
</evidence>
<evidence type="ECO:0000313" key="14">
    <source>
        <dbReference type="Proteomes" id="UP001467690"/>
    </source>
</evidence>
<name>A0ABV1RLT7_9ALTE</name>
<dbReference type="RefSeq" id="WP_350402913.1">
    <property type="nucleotide sequence ID" value="NZ_JBELOE010000270.1"/>
</dbReference>
<organism evidence="13 14">
    <name type="scientific">Catenovulum sediminis</name>
    <dbReference type="NCBI Taxonomy" id="1740262"/>
    <lineage>
        <taxon>Bacteria</taxon>
        <taxon>Pseudomonadati</taxon>
        <taxon>Pseudomonadota</taxon>
        <taxon>Gammaproteobacteria</taxon>
        <taxon>Alteromonadales</taxon>
        <taxon>Alteromonadaceae</taxon>
        <taxon>Catenovulum</taxon>
    </lineage>
</organism>
<protein>
    <recommendedName>
        <fullName evidence="11">Endo-1,3-beta-glucanase btgC</fullName>
    </recommendedName>
    <alternativeName>
        <fullName evidence="10">Laminarinase btgC</fullName>
    </alternativeName>
</protein>
<dbReference type="InterPro" id="IPR017853">
    <property type="entry name" value="GH"/>
</dbReference>
<evidence type="ECO:0000256" key="5">
    <source>
        <dbReference type="ARBA" id="ARBA00023180"/>
    </source>
</evidence>
<comment type="caution">
    <text evidence="13">The sequence shown here is derived from an EMBL/GenBank/DDBJ whole genome shotgun (WGS) entry which is preliminary data.</text>
</comment>
<evidence type="ECO:0000256" key="4">
    <source>
        <dbReference type="ARBA" id="ARBA00023136"/>
    </source>
</evidence>
<keyword evidence="2" id="KW-1003">Cell membrane</keyword>
<keyword evidence="14" id="KW-1185">Reference proteome</keyword>
<gene>
    <name evidence="13" type="ORF">ABS311_18605</name>
</gene>
<comment type="subcellular location">
    <subcellularLocation>
        <location evidence="1">Cell membrane</location>
    </subcellularLocation>
</comment>
<dbReference type="Gene3D" id="3.20.20.80">
    <property type="entry name" value="Glycosidases"/>
    <property type="match status" value="1"/>
</dbReference>
<evidence type="ECO:0000256" key="2">
    <source>
        <dbReference type="ARBA" id="ARBA00022475"/>
    </source>
</evidence>
<dbReference type="Proteomes" id="UP001467690">
    <property type="component" value="Unassembled WGS sequence"/>
</dbReference>
<evidence type="ECO:0000256" key="3">
    <source>
        <dbReference type="ARBA" id="ARBA00022801"/>
    </source>
</evidence>
<evidence type="ECO:0000256" key="1">
    <source>
        <dbReference type="ARBA" id="ARBA00004236"/>
    </source>
</evidence>
<keyword evidence="8" id="KW-0624">Polysaccharide degradation</keyword>
<accession>A0ABV1RLT7</accession>
<keyword evidence="7" id="KW-0961">Cell wall biogenesis/degradation</keyword>
<keyword evidence="3" id="KW-0378">Hydrolase</keyword>
<keyword evidence="5" id="KW-0325">Glycoprotein</keyword>
<feature type="chain" id="PRO_5046749871" description="Endo-1,3-beta-glucanase btgC" evidence="12">
    <location>
        <begin position="24"/>
        <end position="603"/>
    </location>
</feature>